<comment type="caution">
    <text evidence="1">The sequence shown here is derived from an EMBL/GenBank/DDBJ whole genome shotgun (WGS) entry which is preliminary data.</text>
</comment>
<sequence length="111" mass="13011">MENDLKEELNRRMRTAWAVFARVRKAKDQLAYQDLGAHLFELTIPPALCYKGETWTGTRKLLTTHKVLERSLLKFNRCTQHQTGLRALDFRKMSCLRDLANIYYISKAKHG</sequence>
<protein>
    <recommendedName>
        <fullName evidence="3">DNA-directed RNA polymerase</fullName>
    </recommendedName>
</protein>
<evidence type="ECO:0000313" key="1">
    <source>
        <dbReference type="EMBL" id="KAK6762454.1"/>
    </source>
</evidence>
<gene>
    <name evidence="1" type="primary">Necator_chrX.g23412</name>
    <name evidence="1" type="ORF">RB195_023249</name>
</gene>
<organism evidence="1 2">
    <name type="scientific">Necator americanus</name>
    <name type="common">Human hookworm</name>
    <dbReference type="NCBI Taxonomy" id="51031"/>
    <lineage>
        <taxon>Eukaryota</taxon>
        <taxon>Metazoa</taxon>
        <taxon>Ecdysozoa</taxon>
        <taxon>Nematoda</taxon>
        <taxon>Chromadorea</taxon>
        <taxon>Rhabditida</taxon>
        <taxon>Rhabditina</taxon>
        <taxon>Rhabditomorpha</taxon>
        <taxon>Strongyloidea</taxon>
        <taxon>Ancylostomatidae</taxon>
        <taxon>Bunostominae</taxon>
        <taxon>Necator</taxon>
    </lineage>
</organism>
<name>A0ABR1EIE3_NECAM</name>
<proteinExistence type="predicted"/>
<accession>A0ABR1EIE3</accession>
<dbReference type="EMBL" id="JAVFWL010000006">
    <property type="protein sequence ID" value="KAK6762454.1"/>
    <property type="molecule type" value="Genomic_DNA"/>
</dbReference>
<keyword evidence="2" id="KW-1185">Reference proteome</keyword>
<reference evidence="1 2" key="1">
    <citation type="submission" date="2023-08" db="EMBL/GenBank/DDBJ databases">
        <title>A Necator americanus chromosomal reference genome.</title>
        <authorList>
            <person name="Ilik V."/>
            <person name="Petrzelkova K.J."/>
            <person name="Pardy F."/>
            <person name="Fuh T."/>
            <person name="Niatou-Singa F.S."/>
            <person name="Gouil Q."/>
            <person name="Baker L."/>
            <person name="Ritchie M.E."/>
            <person name="Jex A.R."/>
            <person name="Gazzola D."/>
            <person name="Li H."/>
            <person name="Toshio Fujiwara R."/>
            <person name="Zhan B."/>
            <person name="Aroian R.V."/>
            <person name="Pafco B."/>
            <person name="Schwarz E.M."/>
        </authorList>
    </citation>
    <scope>NUCLEOTIDE SEQUENCE [LARGE SCALE GENOMIC DNA]</scope>
    <source>
        <strain evidence="1 2">Aroian</strain>
        <tissue evidence="1">Whole animal</tissue>
    </source>
</reference>
<dbReference type="Proteomes" id="UP001303046">
    <property type="component" value="Unassembled WGS sequence"/>
</dbReference>
<evidence type="ECO:0008006" key="3">
    <source>
        <dbReference type="Google" id="ProtNLM"/>
    </source>
</evidence>
<evidence type="ECO:0000313" key="2">
    <source>
        <dbReference type="Proteomes" id="UP001303046"/>
    </source>
</evidence>